<gene>
    <name evidence="1" type="ORF">CPELLU_LOCUS7375</name>
</gene>
<name>A0A9N9GKX6_9GLOM</name>
<protein>
    <submittedName>
        <fullName evidence="1">21384_t:CDS:1</fullName>
    </submittedName>
</protein>
<dbReference type="AlphaFoldDB" id="A0A9N9GKX6"/>
<proteinExistence type="predicted"/>
<reference evidence="1" key="1">
    <citation type="submission" date="2021-06" db="EMBL/GenBank/DDBJ databases">
        <authorList>
            <person name="Kallberg Y."/>
            <person name="Tangrot J."/>
            <person name="Rosling A."/>
        </authorList>
    </citation>
    <scope>NUCLEOTIDE SEQUENCE</scope>
    <source>
        <strain evidence="1">FL966</strain>
    </source>
</reference>
<feature type="non-terminal residue" evidence="1">
    <location>
        <position position="1"/>
    </location>
</feature>
<organism evidence="1 2">
    <name type="scientific">Cetraspora pellucida</name>
    <dbReference type="NCBI Taxonomy" id="1433469"/>
    <lineage>
        <taxon>Eukaryota</taxon>
        <taxon>Fungi</taxon>
        <taxon>Fungi incertae sedis</taxon>
        <taxon>Mucoromycota</taxon>
        <taxon>Glomeromycotina</taxon>
        <taxon>Glomeromycetes</taxon>
        <taxon>Diversisporales</taxon>
        <taxon>Gigasporaceae</taxon>
        <taxon>Cetraspora</taxon>
    </lineage>
</organism>
<dbReference type="Proteomes" id="UP000789759">
    <property type="component" value="Unassembled WGS sequence"/>
</dbReference>
<accession>A0A9N9GKX6</accession>
<evidence type="ECO:0000313" key="1">
    <source>
        <dbReference type="EMBL" id="CAG8609338.1"/>
    </source>
</evidence>
<sequence length="118" mass="13374">MKHVACDNTIGQFNPIGEISGKKKNEQSKIKFVLPQVLLCDATSNQVVEWSMKQKVQLVKQNESQPTEKNRIKQINSDKNGILQYLTAIDPYDIIISFFIDVTPVPTLSTTHDHYGRS</sequence>
<evidence type="ECO:0000313" key="2">
    <source>
        <dbReference type="Proteomes" id="UP000789759"/>
    </source>
</evidence>
<comment type="caution">
    <text evidence="1">The sequence shown here is derived from an EMBL/GenBank/DDBJ whole genome shotgun (WGS) entry which is preliminary data.</text>
</comment>
<keyword evidence="2" id="KW-1185">Reference proteome</keyword>
<dbReference type="EMBL" id="CAJVQA010004924">
    <property type="protein sequence ID" value="CAG8609338.1"/>
    <property type="molecule type" value="Genomic_DNA"/>
</dbReference>